<evidence type="ECO:0000259" key="1">
    <source>
        <dbReference type="PROSITE" id="PS51186"/>
    </source>
</evidence>
<protein>
    <submittedName>
        <fullName evidence="2">GNAT family N-acetyltransferase</fullName>
        <ecNumber evidence="2">2.3.1.-</ecNumber>
    </submittedName>
</protein>
<reference evidence="2 3" key="1">
    <citation type="submission" date="2023-06" db="EMBL/GenBank/DDBJ databases">
        <title>Novel species in genus Planococcus.</title>
        <authorList>
            <person name="Ning S."/>
        </authorList>
    </citation>
    <scope>NUCLEOTIDE SEQUENCE [LARGE SCALE GENOMIC DNA]</scope>
    <source>
        <strain evidence="2 3">N064</strain>
    </source>
</reference>
<dbReference type="InterPro" id="IPR000182">
    <property type="entry name" value="GNAT_dom"/>
</dbReference>
<name>A0ABT8MU19_9BACL</name>
<keyword evidence="2" id="KW-0808">Transferase</keyword>
<dbReference type="InterPro" id="IPR016181">
    <property type="entry name" value="Acyl_CoA_acyltransferase"/>
</dbReference>
<evidence type="ECO:0000313" key="2">
    <source>
        <dbReference type="EMBL" id="MDN7228408.1"/>
    </source>
</evidence>
<keyword evidence="3" id="KW-1185">Reference proteome</keyword>
<dbReference type="EC" id="2.3.1.-" evidence="2"/>
<dbReference type="Proteomes" id="UP001172054">
    <property type="component" value="Unassembled WGS sequence"/>
</dbReference>
<keyword evidence="2" id="KW-0012">Acyltransferase</keyword>
<sequence>MKNSITIRPYEERDFPAIHELNKAEEWSNLVEKQEDTKQAWGHSNAAFIAEKDEVVVGCLRGLTDGHVTLYVAELIVDEKLRGNGVGKELLVYAHTLYPKTRIELLTSSTSSSYYELQGYRPFYGFRKNISE</sequence>
<dbReference type="EMBL" id="JAUJWW010000006">
    <property type="protein sequence ID" value="MDN7228408.1"/>
    <property type="molecule type" value="Genomic_DNA"/>
</dbReference>
<dbReference type="RefSeq" id="WP_300984435.1">
    <property type="nucleotide sequence ID" value="NZ_CP129238.1"/>
</dbReference>
<dbReference type="Gene3D" id="3.40.630.30">
    <property type="match status" value="1"/>
</dbReference>
<dbReference type="SUPFAM" id="SSF55729">
    <property type="entry name" value="Acyl-CoA N-acyltransferases (Nat)"/>
    <property type="match status" value="1"/>
</dbReference>
<dbReference type="PROSITE" id="PS51186">
    <property type="entry name" value="GNAT"/>
    <property type="match status" value="1"/>
</dbReference>
<dbReference type="Pfam" id="PF13508">
    <property type="entry name" value="Acetyltransf_7"/>
    <property type="match status" value="1"/>
</dbReference>
<organism evidence="2 3">
    <name type="scientific">Planococcus liqunii</name>
    <dbReference type="NCBI Taxonomy" id="3058394"/>
    <lineage>
        <taxon>Bacteria</taxon>
        <taxon>Bacillati</taxon>
        <taxon>Bacillota</taxon>
        <taxon>Bacilli</taxon>
        <taxon>Bacillales</taxon>
        <taxon>Caryophanaceae</taxon>
        <taxon>Planococcus</taxon>
    </lineage>
</organism>
<feature type="domain" description="N-acetyltransferase" evidence="1">
    <location>
        <begin position="5"/>
        <end position="132"/>
    </location>
</feature>
<accession>A0ABT8MU19</accession>
<dbReference type="CDD" id="cd04301">
    <property type="entry name" value="NAT_SF"/>
    <property type="match status" value="1"/>
</dbReference>
<evidence type="ECO:0000313" key="3">
    <source>
        <dbReference type="Proteomes" id="UP001172054"/>
    </source>
</evidence>
<comment type="caution">
    <text evidence="2">The sequence shown here is derived from an EMBL/GenBank/DDBJ whole genome shotgun (WGS) entry which is preliminary data.</text>
</comment>
<gene>
    <name evidence="2" type="ORF">QWY15_14005</name>
</gene>
<dbReference type="GO" id="GO:0016746">
    <property type="term" value="F:acyltransferase activity"/>
    <property type="evidence" value="ECO:0007669"/>
    <property type="project" value="UniProtKB-KW"/>
</dbReference>
<proteinExistence type="predicted"/>